<reference evidence="1 2" key="1">
    <citation type="submission" date="2018-10" db="EMBL/GenBank/DDBJ databases">
        <title>A collection Staphylococci species genome sequencing.</title>
        <authorList>
            <person name="Cole K."/>
        </authorList>
    </citation>
    <scope>NUCLEOTIDE SEQUENCE [LARGE SCALE GENOMIC DNA]</scope>
    <source>
        <strain evidence="2">NCTC 12218</strain>
    </source>
</reference>
<dbReference type="EMBL" id="RXWV01000051">
    <property type="protein sequence ID" value="RTX72529.1"/>
    <property type="molecule type" value="Genomic_DNA"/>
</dbReference>
<protein>
    <recommendedName>
        <fullName evidence="3">AbrB/MazE/SpoVT family DNA-binding domain-containing protein</fullName>
    </recommendedName>
</protein>
<gene>
    <name evidence="1" type="ORF">CD117_08475</name>
</gene>
<evidence type="ECO:0000313" key="2">
    <source>
        <dbReference type="Proteomes" id="UP000274792"/>
    </source>
</evidence>
<dbReference type="RefSeq" id="WP_126477395.1">
    <property type="nucleotide sequence ID" value="NZ_JALGPB010000002.1"/>
</dbReference>
<accession>A0AAJ4SH86</accession>
<sequence length="86" mass="10006">MSESMNNESAKVYENDNGQFISITKEMLEKAGMKIGDELIVKVKPNQIIVEKPNSYKERLRQFVADGGRYEEEEFDWGEDVGEEKW</sequence>
<dbReference type="AlphaFoldDB" id="A0AAJ4SH86"/>
<dbReference type="SUPFAM" id="SSF89447">
    <property type="entry name" value="AbrB/MazE/MraZ-like"/>
    <property type="match status" value="1"/>
</dbReference>
<evidence type="ECO:0000313" key="1">
    <source>
        <dbReference type="EMBL" id="RTX72529.1"/>
    </source>
</evidence>
<dbReference type="Gene3D" id="2.10.260.10">
    <property type="match status" value="1"/>
</dbReference>
<dbReference type="Proteomes" id="UP000274792">
    <property type="component" value="Unassembled WGS sequence"/>
</dbReference>
<proteinExistence type="predicted"/>
<organism evidence="1 2">
    <name type="scientific">Mammaliicoccus sciuri</name>
    <name type="common">Staphylococcus sciuri</name>
    <dbReference type="NCBI Taxonomy" id="1296"/>
    <lineage>
        <taxon>Bacteria</taxon>
        <taxon>Bacillati</taxon>
        <taxon>Bacillota</taxon>
        <taxon>Bacilli</taxon>
        <taxon>Bacillales</taxon>
        <taxon>Staphylococcaceae</taxon>
        <taxon>Mammaliicoccus</taxon>
    </lineage>
</organism>
<dbReference type="InterPro" id="IPR037914">
    <property type="entry name" value="SpoVT-AbrB_sf"/>
</dbReference>
<evidence type="ECO:0008006" key="3">
    <source>
        <dbReference type="Google" id="ProtNLM"/>
    </source>
</evidence>
<comment type="caution">
    <text evidence="1">The sequence shown here is derived from an EMBL/GenBank/DDBJ whole genome shotgun (WGS) entry which is preliminary data.</text>
</comment>
<name>A0AAJ4SH86_MAMSC</name>